<dbReference type="HAMAP" id="MF_01337_B">
    <property type="entry name" value="Ribosomal_uL18_B"/>
    <property type="match status" value="1"/>
</dbReference>
<gene>
    <name evidence="7 8" type="primary">rplR</name>
    <name evidence="8" type="ORF">IAA61_02115</name>
</gene>
<sequence>MIKMKDKNKARMKRHYRVRKNISGTAERPRLNVFRSLNHIYAQVIDDTKGVTLVAASSLDKGFEGYGGNVEGAKAVGKAVAEKALAAGIKSVVFDRGGYVYHGRVAALAEGAREGGLEF</sequence>
<dbReference type="SUPFAM" id="SSF53137">
    <property type="entry name" value="Translational machinery components"/>
    <property type="match status" value="1"/>
</dbReference>
<dbReference type="GO" id="GO:0022625">
    <property type="term" value="C:cytosolic large ribosomal subunit"/>
    <property type="evidence" value="ECO:0007669"/>
    <property type="project" value="TreeGrafter"/>
</dbReference>
<organism evidence="8 9">
    <name type="scientific">Candidatus Ornithomonoglobus merdipullorum</name>
    <dbReference type="NCBI Taxonomy" id="2840895"/>
    <lineage>
        <taxon>Bacteria</taxon>
        <taxon>Bacillati</taxon>
        <taxon>Bacillota</taxon>
        <taxon>Clostridia</taxon>
        <taxon>Candidatus Ornithomonoglobus</taxon>
    </lineage>
</organism>
<dbReference type="NCBIfam" id="TIGR00060">
    <property type="entry name" value="L18_bact"/>
    <property type="match status" value="1"/>
</dbReference>
<dbReference type="CDD" id="cd00432">
    <property type="entry name" value="Ribosomal_L18_L5e"/>
    <property type="match status" value="1"/>
</dbReference>
<dbReference type="Proteomes" id="UP000824109">
    <property type="component" value="Unassembled WGS sequence"/>
</dbReference>
<comment type="similarity">
    <text evidence="1 7">Belongs to the universal ribosomal protein uL18 family.</text>
</comment>
<keyword evidence="3 7" id="KW-0694">RNA-binding</keyword>
<name>A0A9D1M9Y8_9FIRM</name>
<evidence type="ECO:0000256" key="3">
    <source>
        <dbReference type="ARBA" id="ARBA00022884"/>
    </source>
</evidence>
<proteinExistence type="inferred from homology"/>
<dbReference type="InterPro" id="IPR005484">
    <property type="entry name" value="Ribosomal_uL18_bac/plant/anim"/>
</dbReference>
<evidence type="ECO:0000256" key="5">
    <source>
        <dbReference type="ARBA" id="ARBA00023274"/>
    </source>
</evidence>
<accession>A0A9D1M9Y8</accession>
<dbReference type="GO" id="GO:0008097">
    <property type="term" value="F:5S rRNA binding"/>
    <property type="evidence" value="ECO:0007669"/>
    <property type="project" value="TreeGrafter"/>
</dbReference>
<evidence type="ECO:0000256" key="2">
    <source>
        <dbReference type="ARBA" id="ARBA00022730"/>
    </source>
</evidence>
<dbReference type="PANTHER" id="PTHR12899:SF3">
    <property type="entry name" value="LARGE RIBOSOMAL SUBUNIT PROTEIN UL18M"/>
    <property type="match status" value="1"/>
</dbReference>
<keyword evidence="4 7" id="KW-0689">Ribosomal protein</keyword>
<reference evidence="8" key="1">
    <citation type="submission" date="2020-10" db="EMBL/GenBank/DDBJ databases">
        <authorList>
            <person name="Gilroy R."/>
        </authorList>
    </citation>
    <scope>NUCLEOTIDE SEQUENCE</scope>
    <source>
        <strain evidence="8">USAMLcec3-3695</strain>
    </source>
</reference>
<evidence type="ECO:0000313" key="9">
    <source>
        <dbReference type="Proteomes" id="UP000824109"/>
    </source>
</evidence>
<dbReference type="FunFam" id="3.30.420.100:FF:000001">
    <property type="entry name" value="50S ribosomal protein L18"/>
    <property type="match status" value="1"/>
</dbReference>
<dbReference type="GO" id="GO:0006412">
    <property type="term" value="P:translation"/>
    <property type="evidence" value="ECO:0007669"/>
    <property type="project" value="UniProtKB-UniRule"/>
</dbReference>
<keyword evidence="2 7" id="KW-0699">rRNA-binding</keyword>
<dbReference type="InterPro" id="IPR004389">
    <property type="entry name" value="Ribosomal_uL18_bac-type"/>
</dbReference>
<dbReference type="InterPro" id="IPR057268">
    <property type="entry name" value="Ribosomal_L18"/>
</dbReference>
<evidence type="ECO:0000256" key="7">
    <source>
        <dbReference type="HAMAP-Rule" id="MF_01337"/>
    </source>
</evidence>
<reference evidence="8" key="2">
    <citation type="journal article" date="2021" name="PeerJ">
        <title>Extensive microbial diversity within the chicken gut microbiome revealed by metagenomics and culture.</title>
        <authorList>
            <person name="Gilroy R."/>
            <person name="Ravi A."/>
            <person name="Getino M."/>
            <person name="Pursley I."/>
            <person name="Horton D.L."/>
            <person name="Alikhan N.F."/>
            <person name="Baker D."/>
            <person name="Gharbi K."/>
            <person name="Hall N."/>
            <person name="Watson M."/>
            <person name="Adriaenssens E.M."/>
            <person name="Foster-Nyarko E."/>
            <person name="Jarju S."/>
            <person name="Secka A."/>
            <person name="Antonio M."/>
            <person name="Oren A."/>
            <person name="Chaudhuri R.R."/>
            <person name="La Ragione R."/>
            <person name="Hildebrand F."/>
            <person name="Pallen M.J."/>
        </authorList>
    </citation>
    <scope>NUCLEOTIDE SEQUENCE</scope>
    <source>
        <strain evidence="8">USAMLcec3-3695</strain>
    </source>
</reference>
<keyword evidence="5 7" id="KW-0687">Ribonucleoprotein</keyword>
<dbReference type="EMBL" id="DVNB01000024">
    <property type="protein sequence ID" value="HIU56593.1"/>
    <property type="molecule type" value="Genomic_DNA"/>
</dbReference>
<dbReference type="PANTHER" id="PTHR12899">
    <property type="entry name" value="39S RIBOSOMAL PROTEIN L18, MITOCHONDRIAL"/>
    <property type="match status" value="1"/>
</dbReference>
<comment type="function">
    <text evidence="7">This is one of the proteins that bind and probably mediate the attachment of the 5S RNA into the large ribosomal subunit, where it forms part of the central protuberance.</text>
</comment>
<evidence type="ECO:0000256" key="6">
    <source>
        <dbReference type="ARBA" id="ARBA00035197"/>
    </source>
</evidence>
<dbReference type="AlphaFoldDB" id="A0A9D1M9Y8"/>
<evidence type="ECO:0000256" key="4">
    <source>
        <dbReference type="ARBA" id="ARBA00022980"/>
    </source>
</evidence>
<comment type="caution">
    <text evidence="8">The sequence shown here is derived from an EMBL/GenBank/DDBJ whole genome shotgun (WGS) entry which is preliminary data.</text>
</comment>
<dbReference type="Gene3D" id="3.30.420.100">
    <property type="match status" value="1"/>
</dbReference>
<protein>
    <recommendedName>
        <fullName evidence="6 7">Large ribosomal subunit protein uL18</fullName>
    </recommendedName>
</protein>
<dbReference type="Pfam" id="PF00861">
    <property type="entry name" value="Ribosomal_L18p"/>
    <property type="match status" value="1"/>
</dbReference>
<evidence type="ECO:0000313" key="8">
    <source>
        <dbReference type="EMBL" id="HIU56593.1"/>
    </source>
</evidence>
<dbReference type="GO" id="GO:0003735">
    <property type="term" value="F:structural constituent of ribosome"/>
    <property type="evidence" value="ECO:0007669"/>
    <property type="project" value="InterPro"/>
</dbReference>
<evidence type="ECO:0000256" key="1">
    <source>
        <dbReference type="ARBA" id="ARBA00007116"/>
    </source>
</evidence>
<comment type="subunit">
    <text evidence="7">Part of the 50S ribosomal subunit; part of the 5S rRNA/L5/L18/L25 subcomplex. Contacts the 5S and 23S rRNAs.</text>
</comment>